<proteinExistence type="predicted"/>
<gene>
    <name evidence="1" type="ORF">ATK78_1328</name>
</gene>
<accession>A0A4R6SZU9</accession>
<dbReference type="AlphaFoldDB" id="A0A4R6SZU9"/>
<dbReference type="EMBL" id="SNYC01000003">
    <property type="protein sequence ID" value="TDQ12194.1"/>
    <property type="molecule type" value="Genomic_DNA"/>
</dbReference>
<evidence type="ECO:0000313" key="1">
    <source>
        <dbReference type="EMBL" id="TDQ12194.1"/>
    </source>
</evidence>
<name>A0A4R6SZU9_9SPHI</name>
<keyword evidence="2" id="KW-1185">Reference proteome</keyword>
<comment type="caution">
    <text evidence="1">The sequence shown here is derived from an EMBL/GenBank/DDBJ whole genome shotgun (WGS) entry which is preliminary data.</text>
</comment>
<protein>
    <submittedName>
        <fullName evidence="1">Uncharacterized protein</fullName>
    </submittedName>
</protein>
<reference evidence="1 2" key="1">
    <citation type="submission" date="2019-03" db="EMBL/GenBank/DDBJ databases">
        <title>Genomic Encyclopedia of Archaeal and Bacterial Type Strains, Phase II (KMG-II): from individual species to whole genera.</title>
        <authorList>
            <person name="Goeker M."/>
        </authorList>
    </citation>
    <scope>NUCLEOTIDE SEQUENCE [LARGE SCALE GENOMIC DNA]</scope>
    <source>
        <strain evidence="1 2">DSM 19035</strain>
    </source>
</reference>
<sequence length="122" mass="14493">MNVKFRYKLMNRKRRFKAIPIPKVYIRVKFRALAGHWTAREDLIKQGIPAERFDEPGGMYCIDFGYKAVEHFISIGEYYRKEPPHLCKMSLPSFSGQGSSYKSLWRYISNNRHRIHPLDIVK</sequence>
<organism evidence="1 2">
    <name type="scientific">Pedobacter metabolipauper</name>
    <dbReference type="NCBI Taxonomy" id="425513"/>
    <lineage>
        <taxon>Bacteria</taxon>
        <taxon>Pseudomonadati</taxon>
        <taxon>Bacteroidota</taxon>
        <taxon>Sphingobacteriia</taxon>
        <taxon>Sphingobacteriales</taxon>
        <taxon>Sphingobacteriaceae</taxon>
        <taxon>Pedobacter</taxon>
    </lineage>
</organism>
<evidence type="ECO:0000313" key="2">
    <source>
        <dbReference type="Proteomes" id="UP000295620"/>
    </source>
</evidence>
<dbReference type="Proteomes" id="UP000295620">
    <property type="component" value="Unassembled WGS sequence"/>
</dbReference>
<dbReference type="RefSeq" id="WP_133575204.1">
    <property type="nucleotide sequence ID" value="NZ_SNYC01000003.1"/>
</dbReference>